<dbReference type="Proteomes" id="UP000192380">
    <property type="component" value="Chromosome"/>
</dbReference>
<evidence type="ECO:0000313" key="3">
    <source>
        <dbReference type="EMBL" id="EHT99072.1"/>
    </source>
</evidence>
<reference evidence="3 5" key="1">
    <citation type="journal article" date="2012" name="Mol. Microbiol.">
        <title>The genetic and structural basis of two distinct terminal side branch residues in stewartan and amylovoran exopolysaccharides and their potential role in host adaptation.</title>
        <authorList>
            <person name="Wang X."/>
            <person name="Yang F."/>
            <person name="von Bodman S.B."/>
        </authorList>
    </citation>
    <scope>NUCLEOTIDE SEQUENCE [LARGE SCALE GENOMIC DNA]</scope>
    <source>
        <strain evidence="3 5">DC283</strain>
    </source>
</reference>
<dbReference type="KEGG" id="pstw:DSJ_01520"/>
<dbReference type="RefSeq" id="WP_006118727.1">
    <property type="nucleotide sequence ID" value="NZ_AHIE01000008.1"/>
</dbReference>
<evidence type="ECO:0000313" key="6">
    <source>
        <dbReference type="Proteomes" id="UP000192380"/>
    </source>
</evidence>
<dbReference type="EMBL" id="AHIE01000008">
    <property type="protein sequence ID" value="EHU01350.1"/>
    <property type="molecule type" value="Genomic_DNA"/>
</dbReference>
<dbReference type="EMBL" id="AHIE01000030">
    <property type="protein sequence ID" value="EHT99072.1"/>
    <property type="molecule type" value="Genomic_DNA"/>
</dbReference>
<dbReference type="KEGG" id="pstw:DSJ_10080"/>
<evidence type="ECO:0000313" key="1">
    <source>
        <dbReference type="EMBL" id="ARF48191.1"/>
    </source>
</evidence>
<evidence type="ECO:0000313" key="4">
    <source>
        <dbReference type="EMBL" id="EHU01350.1"/>
    </source>
</evidence>
<evidence type="ECO:0000313" key="2">
    <source>
        <dbReference type="EMBL" id="ARF49653.1"/>
    </source>
</evidence>
<gene>
    <name evidence="3" type="ORF">CKS_0983</name>
    <name evidence="4" type="ORF">CKS_4102</name>
    <name evidence="1" type="ORF">DSJ_01520</name>
    <name evidence="2" type="ORF">DSJ_10080</name>
</gene>
<organism evidence="3 5">
    <name type="scientific">Pantoea stewartii subsp. stewartii DC283</name>
    <dbReference type="NCBI Taxonomy" id="660596"/>
    <lineage>
        <taxon>Bacteria</taxon>
        <taxon>Pseudomonadati</taxon>
        <taxon>Pseudomonadota</taxon>
        <taxon>Gammaproteobacteria</taxon>
        <taxon>Enterobacterales</taxon>
        <taxon>Erwiniaceae</taxon>
        <taxon>Pantoea</taxon>
    </lineage>
</organism>
<dbReference type="EMBL" id="CP017581">
    <property type="protein sequence ID" value="ARF48191.1"/>
    <property type="molecule type" value="Genomic_DNA"/>
</dbReference>
<accession>H3RHX7</accession>
<reference evidence="3" key="2">
    <citation type="submission" date="2012-01" db="EMBL/GenBank/DDBJ databases">
        <authorList>
            <person name="Biehl B.S."/>
            <person name="Ding Y."/>
            <person name="Dugan-Rocha S.P."/>
            <person name="Gibbs R.A."/>
            <person name="Glasner J.D."/>
            <person name="Kovar C."/>
            <person name="Muzny D.M."/>
            <person name="Neeno-Eckwall E.C."/>
            <person name="Perna N.T."/>
            <person name="Qin X."/>
            <person name="von Bodman S.B."/>
            <person name="Weinstock G.M."/>
        </authorList>
    </citation>
    <scope>NUCLEOTIDE SEQUENCE</scope>
    <source>
        <strain evidence="3">DC283</strain>
    </source>
</reference>
<dbReference type="EMBL" id="CP017581">
    <property type="protein sequence ID" value="ARF49653.1"/>
    <property type="molecule type" value="Genomic_DNA"/>
</dbReference>
<dbReference type="STRING" id="660596.DSJ_01520"/>
<evidence type="ECO:0000313" key="5">
    <source>
        <dbReference type="Proteomes" id="UP000005050"/>
    </source>
</evidence>
<dbReference type="PATRIC" id="fig|660596.6.peg.1363"/>
<sequence length="64" mass="6767">MSKASSVRLLPEHRDKILAIQAVEAEKSPLGVKPTIGAIASALIQRGLDDLFSQAREKAPASGK</sequence>
<dbReference type="Proteomes" id="UP000005050">
    <property type="component" value="Unassembled WGS sequence"/>
</dbReference>
<reference evidence="1 6" key="3">
    <citation type="submission" date="2016-10" db="EMBL/GenBank/DDBJ databases">
        <title>Complete Genome Assembly of Pantoea stewartii subsp. stewartii DC283, a Corn Pathogen.</title>
        <authorList>
            <person name="Duong D.A."/>
            <person name="Stevens A.M."/>
            <person name="Jensen R.V."/>
        </authorList>
    </citation>
    <scope>NUCLEOTIDE SEQUENCE [LARGE SCALE GENOMIC DNA]</scope>
    <source>
        <strain evidence="1 6">DC283</strain>
    </source>
</reference>
<keyword evidence="6" id="KW-1185">Reference proteome</keyword>
<dbReference type="AlphaFoldDB" id="H3RHX7"/>
<name>H3RHX7_PANSE</name>
<protein>
    <submittedName>
        <fullName evidence="3">Uncharacterized protein</fullName>
    </submittedName>
</protein>
<proteinExistence type="predicted"/>